<dbReference type="EMBL" id="BGPR01044258">
    <property type="protein sequence ID" value="GBO20988.1"/>
    <property type="molecule type" value="Genomic_DNA"/>
</dbReference>
<feature type="compositionally biased region" description="Basic and acidic residues" evidence="1">
    <location>
        <begin position="51"/>
        <end position="69"/>
    </location>
</feature>
<feature type="region of interest" description="Disordered" evidence="1">
    <location>
        <begin position="50"/>
        <end position="75"/>
    </location>
</feature>
<keyword evidence="4" id="KW-1185">Reference proteome</keyword>
<evidence type="ECO:0000313" key="3">
    <source>
        <dbReference type="EMBL" id="GBO20991.1"/>
    </source>
</evidence>
<reference evidence="2 4" key="1">
    <citation type="journal article" date="2019" name="Sci. Rep.">
        <title>Orb-weaving spider Araneus ventricosus genome elucidates the spidroin gene catalogue.</title>
        <authorList>
            <person name="Kono N."/>
            <person name="Nakamura H."/>
            <person name="Ohtoshi R."/>
            <person name="Moran D.A.P."/>
            <person name="Shinohara A."/>
            <person name="Yoshida Y."/>
            <person name="Fujiwara M."/>
            <person name="Mori M."/>
            <person name="Tomita M."/>
            <person name="Arakawa K."/>
        </authorList>
    </citation>
    <scope>NUCLEOTIDE SEQUENCE [LARGE SCALE GENOMIC DNA]</scope>
</reference>
<dbReference type="Proteomes" id="UP000499080">
    <property type="component" value="Unassembled WGS sequence"/>
</dbReference>
<dbReference type="AlphaFoldDB" id="A0A4Y2V8U7"/>
<dbReference type="EMBL" id="BGPR01044261">
    <property type="protein sequence ID" value="GBO20991.1"/>
    <property type="molecule type" value="Genomic_DNA"/>
</dbReference>
<evidence type="ECO:0000256" key="1">
    <source>
        <dbReference type="SAM" id="MobiDB-lite"/>
    </source>
</evidence>
<protein>
    <submittedName>
        <fullName evidence="2">Uncharacterized protein</fullName>
    </submittedName>
</protein>
<evidence type="ECO:0000313" key="4">
    <source>
        <dbReference type="Proteomes" id="UP000499080"/>
    </source>
</evidence>
<organism evidence="2 4">
    <name type="scientific">Araneus ventricosus</name>
    <name type="common">Orbweaver spider</name>
    <name type="synonym">Epeira ventricosa</name>
    <dbReference type="NCBI Taxonomy" id="182803"/>
    <lineage>
        <taxon>Eukaryota</taxon>
        <taxon>Metazoa</taxon>
        <taxon>Ecdysozoa</taxon>
        <taxon>Arthropoda</taxon>
        <taxon>Chelicerata</taxon>
        <taxon>Arachnida</taxon>
        <taxon>Araneae</taxon>
        <taxon>Araneomorphae</taxon>
        <taxon>Entelegynae</taxon>
        <taxon>Araneoidea</taxon>
        <taxon>Araneidae</taxon>
        <taxon>Araneus</taxon>
    </lineage>
</organism>
<gene>
    <name evidence="2" type="ORF">AVEN_13759_1</name>
    <name evidence="3" type="ORF">AVEN_189244_1</name>
</gene>
<name>A0A4Y2V8U7_ARAVE</name>
<comment type="caution">
    <text evidence="2">The sequence shown here is derived from an EMBL/GenBank/DDBJ whole genome shotgun (WGS) entry which is preliminary data.</text>
</comment>
<proteinExistence type="predicted"/>
<sequence>MEFLEHGKEIAIVSFKNHWKLAWRNGNAGIQTNSKSNISCADSNLGTRCEGSGKSKDLPTLRSHVEGRNGTRNLPTRRKGVDGFSVKVPGLLADAVPVSPSSDSLTDAWAPTVHKLFQNQAFCGLCDAQFLCLSTVQQKFHVW</sequence>
<evidence type="ECO:0000313" key="2">
    <source>
        <dbReference type="EMBL" id="GBO20988.1"/>
    </source>
</evidence>
<accession>A0A4Y2V8U7</accession>